<sequence>MRYTYNLLPSCPQSPGRKKQGTNELKKRDGRENATGTEEGEGKGGGEGGNQTGKKIMNKNSLRCHFLNGRLSESPGSLVYTLYVCLTSLLSSTDPAFDIVGGGGGACCWSGCGGFEDEAMGDEESKTSDDSFLTTGWDLRLGLRASAIRFVPFQWNATQKKKSEGRGVEGGYG</sequence>
<keyword evidence="3" id="KW-1185">Reference proteome</keyword>
<reference evidence="2 3" key="1">
    <citation type="submission" date="2014-04" db="EMBL/GenBank/DDBJ databases">
        <authorList>
            <consortium name="DOE Joint Genome Institute"/>
            <person name="Kuo A."/>
            <person name="Girlanda M."/>
            <person name="Perotto S."/>
            <person name="Kohler A."/>
            <person name="Nagy L.G."/>
            <person name="Floudas D."/>
            <person name="Copeland A."/>
            <person name="Barry K.W."/>
            <person name="Cichocki N."/>
            <person name="Veneault-Fourrey C."/>
            <person name="LaButti K."/>
            <person name="Lindquist E.A."/>
            <person name="Lipzen A."/>
            <person name="Lundell T."/>
            <person name="Morin E."/>
            <person name="Murat C."/>
            <person name="Sun H."/>
            <person name="Tunlid A."/>
            <person name="Henrissat B."/>
            <person name="Grigoriev I.V."/>
            <person name="Hibbett D.S."/>
            <person name="Martin F."/>
            <person name="Nordberg H.P."/>
            <person name="Cantor M.N."/>
            <person name="Hua S.X."/>
        </authorList>
    </citation>
    <scope>NUCLEOTIDE SEQUENCE [LARGE SCALE GENOMIC DNA]</scope>
    <source>
        <strain evidence="2 3">MUT 4182</strain>
    </source>
</reference>
<dbReference type="Proteomes" id="UP000054248">
    <property type="component" value="Unassembled WGS sequence"/>
</dbReference>
<reference evidence="3" key="2">
    <citation type="submission" date="2015-01" db="EMBL/GenBank/DDBJ databases">
        <title>Evolutionary Origins and Diversification of the Mycorrhizal Mutualists.</title>
        <authorList>
            <consortium name="DOE Joint Genome Institute"/>
            <consortium name="Mycorrhizal Genomics Consortium"/>
            <person name="Kohler A."/>
            <person name="Kuo A."/>
            <person name="Nagy L.G."/>
            <person name="Floudas D."/>
            <person name="Copeland A."/>
            <person name="Barry K.W."/>
            <person name="Cichocki N."/>
            <person name="Veneault-Fourrey C."/>
            <person name="LaButti K."/>
            <person name="Lindquist E.A."/>
            <person name="Lipzen A."/>
            <person name="Lundell T."/>
            <person name="Morin E."/>
            <person name="Murat C."/>
            <person name="Riley R."/>
            <person name="Ohm R."/>
            <person name="Sun H."/>
            <person name="Tunlid A."/>
            <person name="Henrissat B."/>
            <person name="Grigoriev I.V."/>
            <person name="Hibbett D.S."/>
            <person name="Martin F."/>
        </authorList>
    </citation>
    <scope>NUCLEOTIDE SEQUENCE [LARGE SCALE GENOMIC DNA]</scope>
    <source>
        <strain evidence="3">MUT 4182</strain>
    </source>
</reference>
<gene>
    <name evidence="2" type="ORF">M407DRAFT_178192</name>
</gene>
<protein>
    <submittedName>
        <fullName evidence="2">Uncharacterized protein</fullName>
    </submittedName>
</protein>
<accession>A0A0C3QVX5</accession>
<evidence type="ECO:0000313" key="3">
    <source>
        <dbReference type="Proteomes" id="UP000054248"/>
    </source>
</evidence>
<name>A0A0C3QVX5_9AGAM</name>
<dbReference type="AlphaFoldDB" id="A0A0C3QVX5"/>
<organism evidence="2 3">
    <name type="scientific">Tulasnella calospora MUT 4182</name>
    <dbReference type="NCBI Taxonomy" id="1051891"/>
    <lineage>
        <taxon>Eukaryota</taxon>
        <taxon>Fungi</taxon>
        <taxon>Dikarya</taxon>
        <taxon>Basidiomycota</taxon>
        <taxon>Agaricomycotina</taxon>
        <taxon>Agaricomycetes</taxon>
        <taxon>Cantharellales</taxon>
        <taxon>Tulasnellaceae</taxon>
        <taxon>Tulasnella</taxon>
    </lineage>
</organism>
<evidence type="ECO:0000313" key="2">
    <source>
        <dbReference type="EMBL" id="KIO33831.1"/>
    </source>
</evidence>
<evidence type="ECO:0000256" key="1">
    <source>
        <dbReference type="SAM" id="MobiDB-lite"/>
    </source>
</evidence>
<dbReference type="HOGENOM" id="CLU_1548757_0_0_1"/>
<proteinExistence type="predicted"/>
<feature type="region of interest" description="Disordered" evidence="1">
    <location>
        <begin position="1"/>
        <end position="54"/>
    </location>
</feature>
<dbReference type="EMBL" id="KN822946">
    <property type="protein sequence ID" value="KIO33831.1"/>
    <property type="molecule type" value="Genomic_DNA"/>
</dbReference>